<dbReference type="EMBL" id="JBBNAE010000001">
    <property type="protein sequence ID" value="KAK9154839.1"/>
    <property type="molecule type" value="Genomic_DNA"/>
</dbReference>
<feature type="region of interest" description="Disordered" evidence="1">
    <location>
        <begin position="1"/>
        <end position="38"/>
    </location>
</feature>
<protein>
    <submittedName>
        <fullName evidence="2">Uncharacterized protein</fullName>
    </submittedName>
</protein>
<evidence type="ECO:0000313" key="3">
    <source>
        <dbReference type="Proteomes" id="UP001417504"/>
    </source>
</evidence>
<comment type="caution">
    <text evidence="2">The sequence shown here is derived from an EMBL/GenBank/DDBJ whole genome shotgun (WGS) entry which is preliminary data.</text>
</comment>
<organism evidence="2 3">
    <name type="scientific">Stephania japonica</name>
    <dbReference type="NCBI Taxonomy" id="461633"/>
    <lineage>
        <taxon>Eukaryota</taxon>
        <taxon>Viridiplantae</taxon>
        <taxon>Streptophyta</taxon>
        <taxon>Embryophyta</taxon>
        <taxon>Tracheophyta</taxon>
        <taxon>Spermatophyta</taxon>
        <taxon>Magnoliopsida</taxon>
        <taxon>Ranunculales</taxon>
        <taxon>Menispermaceae</taxon>
        <taxon>Menispermoideae</taxon>
        <taxon>Cissampelideae</taxon>
        <taxon>Stephania</taxon>
    </lineage>
</organism>
<proteinExistence type="predicted"/>
<name>A0AAP0PUF5_9MAGN</name>
<sequence>MRASEVFTDGGVNRGDEESDTRFQFGNEESSNMKASNPPDLAASKLIWIVSGPHLVKKQSFGRRSGVKAEIRKEALQIKDVEALQTRDLELFEVLPTISGGPDLLQQPLLVQVPSTPTQVPDTNCFQPHLVASVVNRSRSLHYQI</sequence>
<reference evidence="2 3" key="1">
    <citation type="submission" date="2024-01" db="EMBL/GenBank/DDBJ databases">
        <title>Genome assemblies of Stephania.</title>
        <authorList>
            <person name="Yang L."/>
        </authorList>
    </citation>
    <scope>NUCLEOTIDE SEQUENCE [LARGE SCALE GENOMIC DNA]</scope>
    <source>
        <strain evidence="2">QJT</strain>
        <tissue evidence="2">Leaf</tissue>
    </source>
</reference>
<keyword evidence="3" id="KW-1185">Reference proteome</keyword>
<evidence type="ECO:0000256" key="1">
    <source>
        <dbReference type="SAM" id="MobiDB-lite"/>
    </source>
</evidence>
<gene>
    <name evidence="2" type="ORF">Sjap_002319</name>
</gene>
<evidence type="ECO:0000313" key="2">
    <source>
        <dbReference type="EMBL" id="KAK9154839.1"/>
    </source>
</evidence>
<accession>A0AAP0PUF5</accession>
<dbReference type="AlphaFoldDB" id="A0AAP0PUF5"/>
<dbReference type="Proteomes" id="UP001417504">
    <property type="component" value="Unassembled WGS sequence"/>
</dbReference>
<feature type="compositionally biased region" description="Polar residues" evidence="1">
    <location>
        <begin position="22"/>
        <end position="35"/>
    </location>
</feature>